<dbReference type="InterPro" id="IPR003788">
    <property type="entry name" value="NDUFAF7"/>
</dbReference>
<accession>K9X237</accession>
<evidence type="ECO:0008006" key="5">
    <source>
        <dbReference type="Google" id="ProtNLM"/>
    </source>
</evidence>
<evidence type="ECO:0000256" key="2">
    <source>
        <dbReference type="ARBA" id="ARBA00022679"/>
    </source>
</evidence>
<dbReference type="PANTHER" id="PTHR12049">
    <property type="entry name" value="PROTEIN ARGININE METHYLTRANSFERASE NDUFAF7, MITOCHONDRIAL"/>
    <property type="match status" value="1"/>
</dbReference>
<proteinExistence type="predicted"/>
<dbReference type="InterPro" id="IPR029063">
    <property type="entry name" value="SAM-dependent_MTases_sf"/>
</dbReference>
<reference evidence="3 4" key="1">
    <citation type="submission" date="2012-06" db="EMBL/GenBank/DDBJ databases">
        <title>Finished chromosome of genome of Cylindrospermum stagnale PCC 7417.</title>
        <authorList>
            <consortium name="US DOE Joint Genome Institute"/>
            <person name="Gugger M."/>
            <person name="Coursin T."/>
            <person name="Rippka R."/>
            <person name="Tandeau De Marsac N."/>
            <person name="Huntemann M."/>
            <person name="Wei C.-L."/>
            <person name="Han J."/>
            <person name="Detter J.C."/>
            <person name="Han C."/>
            <person name="Tapia R."/>
            <person name="Chen A."/>
            <person name="Kyrpides N."/>
            <person name="Mavromatis K."/>
            <person name="Markowitz V."/>
            <person name="Szeto E."/>
            <person name="Ivanova N."/>
            <person name="Pagani I."/>
            <person name="Pati A."/>
            <person name="Goodwin L."/>
            <person name="Nordberg H.P."/>
            <person name="Cantor M.N."/>
            <person name="Hua S.X."/>
            <person name="Woyke T."/>
            <person name="Kerfeld C.A."/>
        </authorList>
    </citation>
    <scope>NUCLEOTIDE SEQUENCE [LARGE SCALE GENOMIC DNA]</scope>
    <source>
        <strain evidence="3 4">PCC 7417</strain>
    </source>
</reference>
<dbReference type="RefSeq" id="WP_015209943.1">
    <property type="nucleotide sequence ID" value="NC_019757.1"/>
</dbReference>
<dbReference type="EMBL" id="CP003642">
    <property type="protein sequence ID" value="AFZ26705.1"/>
    <property type="molecule type" value="Genomic_DNA"/>
</dbReference>
<dbReference type="InterPro" id="IPR038375">
    <property type="entry name" value="NDUFAF7_sf"/>
</dbReference>
<dbReference type="PANTHER" id="PTHR12049:SF7">
    <property type="entry name" value="PROTEIN ARGININE METHYLTRANSFERASE NDUFAF7, MITOCHONDRIAL"/>
    <property type="match status" value="1"/>
</dbReference>
<dbReference type="HOGENOM" id="CLU_024840_1_1_3"/>
<dbReference type="PATRIC" id="fig|56107.3.peg.5089"/>
<protein>
    <recommendedName>
        <fullName evidence="5">SAM-dependent methyltransferase, MidA family</fullName>
    </recommendedName>
</protein>
<evidence type="ECO:0000313" key="4">
    <source>
        <dbReference type="Proteomes" id="UP000010475"/>
    </source>
</evidence>
<dbReference type="GO" id="GO:0035243">
    <property type="term" value="F:protein-arginine omega-N symmetric methyltransferase activity"/>
    <property type="evidence" value="ECO:0007669"/>
    <property type="project" value="TreeGrafter"/>
</dbReference>
<evidence type="ECO:0000313" key="3">
    <source>
        <dbReference type="EMBL" id="AFZ26705.1"/>
    </source>
</evidence>
<keyword evidence="1" id="KW-0489">Methyltransferase</keyword>
<dbReference type="OrthoDB" id="9794208at2"/>
<name>K9X237_9NOST</name>
<dbReference type="eggNOG" id="COG1565">
    <property type="taxonomic scope" value="Bacteria"/>
</dbReference>
<organism evidence="3 4">
    <name type="scientific">Cylindrospermum stagnale PCC 7417</name>
    <dbReference type="NCBI Taxonomy" id="56107"/>
    <lineage>
        <taxon>Bacteria</taxon>
        <taxon>Bacillati</taxon>
        <taxon>Cyanobacteriota</taxon>
        <taxon>Cyanophyceae</taxon>
        <taxon>Nostocales</taxon>
        <taxon>Nostocaceae</taxon>
        <taxon>Cylindrospermum</taxon>
    </lineage>
</organism>
<gene>
    <name evidence="3" type="ORF">Cylst_4636</name>
</gene>
<dbReference type="STRING" id="56107.Cylst_4636"/>
<evidence type="ECO:0000256" key="1">
    <source>
        <dbReference type="ARBA" id="ARBA00022603"/>
    </source>
</evidence>
<dbReference type="KEGG" id="csg:Cylst_4636"/>
<dbReference type="Pfam" id="PF02636">
    <property type="entry name" value="Methyltransf_28"/>
    <property type="match status" value="1"/>
</dbReference>
<dbReference type="GO" id="GO:0032259">
    <property type="term" value="P:methylation"/>
    <property type="evidence" value="ECO:0007669"/>
    <property type="project" value="UniProtKB-KW"/>
</dbReference>
<dbReference type="SUPFAM" id="SSF53335">
    <property type="entry name" value="S-adenosyl-L-methionine-dependent methyltransferases"/>
    <property type="match status" value="1"/>
</dbReference>
<dbReference type="Gene3D" id="3.40.50.12710">
    <property type="match status" value="1"/>
</dbReference>
<keyword evidence="2" id="KW-0808">Transferase</keyword>
<sequence>MLQSPNSNFRDENPALCAVICDVYDALRQRITTHPQKRITFAEYMDLALYHPEHGYYSSNAVKIGFRGGDFFTSSNLGADFGELLAVQFFQMWEILGRPMPFSLVEMGAGQGILASHILNYLQLHYPDFFAALNYIIVEKSPTLKQEQQQRLQHLRVTWCNLEEIPPNSITGCFFSNELVDALPVHQFTLEAGELREIYVTTAPNLSLQSPSLQGESRDVAGNISPKSGEMSEFIEVLGEPSTPELAKYFEMVGIDLSPSVYADGYRSEINLAALDWLSIVADRLQRGYVLTIDYGYPASRYYNPRRSQGTLQCYYQHRHHDNPYINIGKQDITAHVNFTALERWGEQCGLDQVGFTQQGLFLMMLGLGERLAGISYQQQPISQLLQRRQALHQLIDPTGLGGFGVLVQSKKLKQTETSRSLTGLTVPD</sequence>
<dbReference type="Proteomes" id="UP000010475">
    <property type="component" value="Chromosome"/>
</dbReference>
<dbReference type="AlphaFoldDB" id="K9X237"/>
<keyword evidence="4" id="KW-1185">Reference proteome</keyword>